<dbReference type="InterPro" id="IPR008928">
    <property type="entry name" value="6-hairpin_glycosidase_sf"/>
</dbReference>
<keyword evidence="4" id="KW-1185">Reference proteome</keyword>
<dbReference type="eggNOG" id="COG2942">
    <property type="taxonomic scope" value="Bacteria"/>
</dbReference>
<dbReference type="GO" id="GO:0016853">
    <property type="term" value="F:isomerase activity"/>
    <property type="evidence" value="ECO:0007669"/>
    <property type="project" value="UniProtKB-KW"/>
</dbReference>
<comment type="similarity">
    <text evidence="1">Belongs to the N-acylglucosamine 2-epimerase family.</text>
</comment>
<dbReference type="Proteomes" id="UP000002028">
    <property type="component" value="Chromosome"/>
</dbReference>
<organism evidence="3 4">
    <name type="scientific">Spirosoma linguale (strain ATCC 33905 / DSM 74 / LMG 10896 / Claus 1)</name>
    <dbReference type="NCBI Taxonomy" id="504472"/>
    <lineage>
        <taxon>Bacteria</taxon>
        <taxon>Pseudomonadati</taxon>
        <taxon>Bacteroidota</taxon>
        <taxon>Cytophagia</taxon>
        <taxon>Cytophagales</taxon>
        <taxon>Cytophagaceae</taxon>
        <taxon>Spirosoma</taxon>
    </lineage>
</organism>
<dbReference type="Pfam" id="PF07221">
    <property type="entry name" value="GlcNAc_2-epim"/>
    <property type="match status" value="1"/>
</dbReference>
<evidence type="ECO:0000256" key="2">
    <source>
        <dbReference type="ARBA" id="ARBA00023235"/>
    </source>
</evidence>
<dbReference type="CDD" id="cd00249">
    <property type="entry name" value="AGE"/>
    <property type="match status" value="1"/>
</dbReference>
<dbReference type="InterPro" id="IPR012341">
    <property type="entry name" value="6hp_glycosidase-like_sf"/>
</dbReference>
<dbReference type="GO" id="GO:0005975">
    <property type="term" value="P:carbohydrate metabolic process"/>
    <property type="evidence" value="ECO:0007669"/>
    <property type="project" value="InterPro"/>
</dbReference>
<evidence type="ECO:0000313" key="3">
    <source>
        <dbReference type="EMBL" id="ADB38647.1"/>
    </source>
</evidence>
<reference evidence="3 4" key="1">
    <citation type="journal article" date="2010" name="Stand. Genomic Sci.">
        <title>Complete genome sequence of Spirosoma linguale type strain (1).</title>
        <authorList>
            <person name="Lail K."/>
            <person name="Sikorski J."/>
            <person name="Saunders E."/>
            <person name="Lapidus A."/>
            <person name="Glavina Del Rio T."/>
            <person name="Copeland A."/>
            <person name="Tice H."/>
            <person name="Cheng J.-F."/>
            <person name="Lucas S."/>
            <person name="Nolan M."/>
            <person name="Bruce D."/>
            <person name="Goodwin L."/>
            <person name="Pitluck S."/>
            <person name="Ivanova N."/>
            <person name="Mavromatis K."/>
            <person name="Ovchinnikova G."/>
            <person name="Pati A."/>
            <person name="Chen A."/>
            <person name="Palaniappan K."/>
            <person name="Land M."/>
            <person name="Hauser L."/>
            <person name="Chang Y.-J."/>
            <person name="Jeffries C.D."/>
            <person name="Chain P."/>
            <person name="Brettin T."/>
            <person name="Detter J.C."/>
            <person name="Schuetze A."/>
            <person name="Rohde M."/>
            <person name="Tindall B.J."/>
            <person name="Goeker M."/>
            <person name="Bristow J."/>
            <person name="Eisen J.A."/>
            <person name="Markowitz V."/>
            <person name="Hugenholtz P."/>
            <person name="Kyrpides N.C."/>
            <person name="Klenk H.-P."/>
            <person name="Chen F."/>
        </authorList>
    </citation>
    <scope>NUCLEOTIDE SEQUENCE [LARGE SCALE GENOMIC DNA]</scope>
    <source>
        <strain evidence="4">ATCC 33905 / DSM 74 / LMG 10896 / Claus 1</strain>
    </source>
</reference>
<protein>
    <submittedName>
        <fullName evidence="3">N-acylglucosamine 2-epimerase</fullName>
    </submittedName>
</protein>
<dbReference type="HOGENOM" id="CLU_046651_0_1_10"/>
<sequence length="417" mass="48312">MLTLNTYTQLYRDALLNDVIPFWQTHSIDRQAGGFFTCLDQKGNVYDTDKFIWLQARQVWTFSMLYNRVSDTSPEQSSDWLAVAKHGASFLKKHGRADDGSWYFSLTRDGRPLVQPYNIFSDCFATMAFGQLSVATGNDEYAHIAQSTFEQILRRRDNPKGKWNKAIAATRPLKNFALPMILCNLSLEIEHLLDRQLVDQTIDECIHEVMNVFYDPDLGLIRENVTPDGQFSDSYEGRLLNPGHAIEAMWFIMDLATRRNDQALLEKAVRITLATLDYAWDTKYGGLFYFMDSQGHPTQQLEWDQKLWWVHVETLVTVLKGYQKTGNQACWDWFERLHTYTWQHFPDPAHGEWYGYLNRRGEVFLPLKGGKWKGCFHVPRGLYQCWQTLKSLDLNQSATTDRPEGDLHGYFSSPPAS</sequence>
<gene>
    <name evidence="3" type="ordered locus">Slin_2630</name>
</gene>
<dbReference type="EMBL" id="CP001769">
    <property type="protein sequence ID" value="ADB38647.1"/>
    <property type="molecule type" value="Genomic_DNA"/>
</dbReference>
<dbReference type="RefSeq" id="WP_012927181.1">
    <property type="nucleotide sequence ID" value="NC_013730.1"/>
</dbReference>
<dbReference type="InterPro" id="IPR034116">
    <property type="entry name" value="AGE_dom"/>
</dbReference>
<dbReference type="InterPro" id="IPR010819">
    <property type="entry name" value="AGE/CE"/>
</dbReference>
<dbReference type="STRING" id="504472.Slin_2630"/>
<accession>D2QHI7</accession>
<name>D2QHI7_SPILD</name>
<dbReference type="SUPFAM" id="SSF48208">
    <property type="entry name" value="Six-hairpin glycosidases"/>
    <property type="match status" value="1"/>
</dbReference>
<dbReference type="FunFam" id="1.50.10.10:FF:000021">
    <property type="entry name" value="N-acylglucosamine 2-epimerase"/>
    <property type="match status" value="1"/>
</dbReference>
<dbReference type="KEGG" id="sli:Slin_2630"/>
<proteinExistence type="inferred from homology"/>
<evidence type="ECO:0000256" key="1">
    <source>
        <dbReference type="ARBA" id="ARBA00008558"/>
    </source>
</evidence>
<dbReference type="PANTHER" id="PTHR15108">
    <property type="entry name" value="N-ACYLGLUCOSAMINE-2-EPIMERASE"/>
    <property type="match status" value="1"/>
</dbReference>
<keyword evidence="2" id="KW-0413">Isomerase</keyword>
<dbReference type="Gene3D" id="1.50.10.10">
    <property type="match status" value="1"/>
</dbReference>
<dbReference type="AlphaFoldDB" id="D2QHI7"/>
<evidence type="ECO:0000313" key="4">
    <source>
        <dbReference type="Proteomes" id="UP000002028"/>
    </source>
</evidence>